<dbReference type="PANTHER" id="PTHR10766">
    <property type="entry name" value="TRANSMEMBRANE 9 SUPERFAMILY PROTEIN"/>
    <property type="match status" value="1"/>
</dbReference>
<dbReference type="GO" id="GO:0000139">
    <property type="term" value="C:Golgi membrane"/>
    <property type="evidence" value="ECO:0007669"/>
    <property type="project" value="UniProtKB-SubCell"/>
</dbReference>
<dbReference type="GO" id="GO:0072657">
    <property type="term" value="P:protein localization to membrane"/>
    <property type="evidence" value="ECO:0007669"/>
    <property type="project" value="TreeGrafter"/>
</dbReference>
<keyword evidence="4" id="KW-0812">Transmembrane</keyword>
<evidence type="ECO:0000256" key="1">
    <source>
        <dbReference type="ARBA" id="ARBA00004337"/>
    </source>
</evidence>
<name>A0AAD3Y8U5_NEPGR</name>
<evidence type="ECO:0000256" key="8">
    <source>
        <dbReference type="ARBA" id="ARBA00023034"/>
    </source>
</evidence>
<evidence type="ECO:0000256" key="10">
    <source>
        <dbReference type="RuleBase" id="RU363079"/>
    </source>
</evidence>
<keyword evidence="9" id="KW-0472">Membrane</keyword>
<evidence type="ECO:0000256" key="4">
    <source>
        <dbReference type="ARBA" id="ARBA00022692"/>
    </source>
</evidence>
<evidence type="ECO:0000256" key="7">
    <source>
        <dbReference type="ARBA" id="ARBA00022989"/>
    </source>
</evidence>
<evidence type="ECO:0000313" key="11">
    <source>
        <dbReference type="EMBL" id="GMH31336.1"/>
    </source>
</evidence>
<organism evidence="11 12">
    <name type="scientific">Nepenthes gracilis</name>
    <name type="common">Slender pitcher plant</name>
    <dbReference type="NCBI Taxonomy" id="150966"/>
    <lineage>
        <taxon>Eukaryota</taxon>
        <taxon>Viridiplantae</taxon>
        <taxon>Streptophyta</taxon>
        <taxon>Embryophyta</taxon>
        <taxon>Tracheophyta</taxon>
        <taxon>Spermatophyta</taxon>
        <taxon>Magnoliopsida</taxon>
        <taxon>eudicotyledons</taxon>
        <taxon>Gunneridae</taxon>
        <taxon>Pentapetalae</taxon>
        <taxon>Caryophyllales</taxon>
        <taxon>Nepenthaceae</taxon>
        <taxon>Nepenthes</taxon>
    </lineage>
</organism>
<keyword evidence="12" id="KW-1185">Reference proteome</keyword>
<proteinExistence type="inferred from homology"/>
<dbReference type="Pfam" id="PF02990">
    <property type="entry name" value="EMP70"/>
    <property type="match status" value="1"/>
</dbReference>
<dbReference type="GO" id="GO:0010008">
    <property type="term" value="C:endosome membrane"/>
    <property type="evidence" value="ECO:0007669"/>
    <property type="project" value="UniProtKB-SubCell"/>
</dbReference>
<sequence>MWNAMQMKFSSMKEFRSEVDTVIYHHWVQSRRSRDALGEQDGNAAHKWGGLGEVLGGNKLIDSQIKIKFGKNVDRTIIFDVQLDACKVKQFKDVIENSYWIEFFMACSVSLFM</sequence>
<reference evidence="11" key="1">
    <citation type="submission" date="2023-05" db="EMBL/GenBank/DDBJ databases">
        <title>Nepenthes gracilis genome sequencing.</title>
        <authorList>
            <person name="Fukushima K."/>
        </authorList>
    </citation>
    <scope>NUCLEOTIDE SEQUENCE</scope>
    <source>
        <strain evidence="11">SING2019-196</strain>
    </source>
</reference>
<evidence type="ECO:0000313" key="12">
    <source>
        <dbReference type="Proteomes" id="UP001279734"/>
    </source>
</evidence>
<dbReference type="EMBL" id="BSYO01000040">
    <property type="protein sequence ID" value="GMH31336.1"/>
    <property type="molecule type" value="Genomic_DNA"/>
</dbReference>
<dbReference type="PANTHER" id="PTHR10766:SF41">
    <property type="entry name" value="TRANSMEMBRANE 9 SUPERFAMILY MEMBER 3"/>
    <property type="match status" value="1"/>
</dbReference>
<evidence type="ECO:0000256" key="2">
    <source>
        <dbReference type="ARBA" id="ARBA00004653"/>
    </source>
</evidence>
<comment type="caution">
    <text evidence="11">The sequence shown here is derived from an EMBL/GenBank/DDBJ whole genome shotgun (WGS) entry which is preliminary data.</text>
</comment>
<dbReference type="InterPro" id="IPR004240">
    <property type="entry name" value="EMP70"/>
</dbReference>
<keyword evidence="8" id="KW-0333">Golgi apparatus</keyword>
<comment type="similarity">
    <text evidence="3 10">Belongs to the nonaspanin (TM9SF) (TC 9.A.2) family.</text>
</comment>
<evidence type="ECO:0000256" key="5">
    <source>
        <dbReference type="ARBA" id="ARBA00022729"/>
    </source>
</evidence>
<evidence type="ECO:0000256" key="3">
    <source>
        <dbReference type="ARBA" id="ARBA00005227"/>
    </source>
</evidence>
<evidence type="ECO:0000256" key="6">
    <source>
        <dbReference type="ARBA" id="ARBA00022753"/>
    </source>
</evidence>
<gene>
    <name evidence="11" type="ORF">Nepgr_033179</name>
</gene>
<comment type="subcellular location">
    <subcellularLocation>
        <location evidence="1">Endosome membrane</location>
        <topology evidence="1">Multi-pass membrane protein</topology>
    </subcellularLocation>
    <subcellularLocation>
        <location evidence="2">Golgi apparatus membrane</location>
        <topology evidence="2">Multi-pass membrane protein</topology>
    </subcellularLocation>
</comment>
<evidence type="ECO:0000256" key="9">
    <source>
        <dbReference type="ARBA" id="ARBA00023136"/>
    </source>
</evidence>
<keyword evidence="6" id="KW-0967">Endosome</keyword>
<protein>
    <recommendedName>
        <fullName evidence="10">Transmembrane 9 superfamily member</fullName>
    </recommendedName>
</protein>
<dbReference type="AlphaFoldDB" id="A0AAD3Y8U5"/>
<keyword evidence="7" id="KW-1133">Transmembrane helix</keyword>
<keyword evidence="5" id="KW-0732">Signal</keyword>
<accession>A0AAD3Y8U5</accession>
<dbReference type="Proteomes" id="UP001279734">
    <property type="component" value="Unassembled WGS sequence"/>
</dbReference>